<sequence length="1098" mass="120702">MPYRNTHHTAGYCQMTYEGINDSSYSVNPEALPSSLSPEDEIVLLTAHLSKLGELSVPRSPVNSAATTSSTYSVFLSFMLSLVPSNLDFVGDKTLQLASEGNYLDNIPFRVIGLQQVCQEGDVLLNIAVVPKIPESSPFTRSKRSRNDKRSSTPFQSILTKFLAISTLQTLCPWLDTLTYLAFSNAGSLISSPPGVRYESCLEDGTYLPAFPHPTTRPLSTFLSVSSDTSAARRMLSIPVSFFWKTINTEEHLLLDFPSKALDEVVDIQNTMCLIYDALFRNSTAMMGVLHRISQEGLDIVGIRVLYADQRILMNPSAIHPQQHTASNADTGSDLPVLALALRGSDARSTWLNAVGPSDPILAQRTDPKSLMASYGGTSREDLVIYSPRNPSRVNYDLSFWFGGRVPSDGVVDLQSIERSSGKGREGTRKKKNKKSNKKDVKQEESQDEFPVIKTHISTLVASTLGDVFLTIAPVVPPMCLGMILSVCHNRGFLICGVRRMRLNSKRAASLGLTGPQVRIFSPVSCTTPTSPKNYEDELRSSIQSGFPTTTRSPMPSTVLLLRKENALHHSSSLQEMLMVTLSMKGILSAIKEDCGAQMTSDLCFHVTPYSDNLLTTLGGDFNKVPNYERFASSSIPPSFYSSPELEQIVVIAFTGAETFKDVGDSLGVLLGMSLTTGASHNAPQEGRGLELLGLKLIPSLSMAQAKELTPYEVGNSEWQASIQYLSSRPSLVCILRGIDAFQSVHLTLKTPITPRSRRQLQDDALKIVMSSSPEIAYRQAAHFFRDHELFADPTMRENLKYFPPLRSPSLEELSTARFSWAEDSPLSPGGRKKAKGGNQKSSKGMLIVEESIFKTMLTGPRLLTTVLLIKPFAVQRHLSKIFKRVLQEDFTIVAMRMLMLSPHKQRPSYRVRTGPISRFTMHVNHLMSGACLALCLLRENAVKKVLDLLGPENPVEAKRKNQFYWRGLYGSDLVNNGLHGSESYASAVEEIKLLFPDGLSHSETPDLRAEQVMAPGIDQTLAEGLKRHFYVRLPESASNSFSSTSLGSSVSLESATTVSPSSSLISGESESPRYSTGKLKTKFLGTGVNDMRDDSGK</sequence>
<feature type="region of interest" description="Disordered" evidence="4">
    <location>
        <begin position="1053"/>
        <end position="1079"/>
    </location>
</feature>
<evidence type="ECO:0000256" key="3">
    <source>
        <dbReference type="PROSITE-ProRule" id="PRU00706"/>
    </source>
</evidence>
<evidence type="ECO:0000256" key="2">
    <source>
        <dbReference type="ARBA" id="ARBA00022490"/>
    </source>
</evidence>
<keyword evidence="7" id="KW-1185">Reference proteome</keyword>
<feature type="compositionally biased region" description="Low complexity" evidence="4">
    <location>
        <begin position="1053"/>
        <end position="1070"/>
    </location>
</feature>
<dbReference type="SMART" id="SM00562">
    <property type="entry name" value="NDK"/>
    <property type="match status" value="1"/>
</dbReference>
<dbReference type="GO" id="GO:0005879">
    <property type="term" value="C:axonemal microtubule"/>
    <property type="evidence" value="ECO:0007669"/>
    <property type="project" value="TreeGrafter"/>
</dbReference>
<evidence type="ECO:0000313" key="6">
    <source>
        <dbReference type="EMBL" id="PIK54122.1"/>
    </source>
</evidence>
<organism evidence="6 7">
    <name type="scientific">Stichopus japonicus</name>
    <name type="common">Sea cucumber</name>
    <dbReference type="NCBI Taxonomy" id="307972"/>
    <lineage>
        <taxon>Eukaryota</taxon>
        <taxon>Metazoa</taxon>
        <taxon>Echinodermata</taxon>
        <taxon>Eleutherozoa</taxon>
        <taxon>Echinozoa</taxon>
        <taxon>Holothuroidea</taxon>
        <taxon>Aspidochirotacea</taxon>
        <taxon>Aspidochirotida</taxon>
        <taxon>Stichopodidae</taxon>
        <taxon>Apostichopus</taxon>
    </lineage>
</organism>
<feature type="domain" description="Nucleoside diphosphate kinase-like" evidence="5">
    <location>
        <begin position="863"/>
        <end position="1003"/>
    </location>
</feature>
<dbReference type="InterPro" id="IPR036850">
    <property type="entry name" value="NDK-like_dom_sf"/>
</dbReference>
<evidence type="ECO:0000313" key="7">
    <source>
        <dbReference type="Proteomes" id="UP000230750"/>
    </source>
</evidence>
<dbReference type="InterPro" id="IPR034907">
    <property type="entry name" value="NDK-like_dom"/>
</dbReference>
<keyword evidence="2" id="KW-0963">Cytoplasm</keyword>
<dbReference type="Pfam" id="PF00334">
    <property type="entry name" value="NDK"/>
    <property type="match status" value="1"/>
</dbReference>
<proteinExistence type="inferred from homology"/>
<dbReference type="AlphaFoldDB" id="A0A2G8L1M0"/>
<evidence type="ECO:0000256" key="1">
    <source>
        <dbReference type="ARBA" id="ARBA00004496"/>
    </source>
</evidence>
<dbReference type="PANTHER" id="PTHR43109:SF3">
    <property type="entry name" value="DYNEIN AXONEMAL ASSEMBLY FACTOR 8"/>
    <property type="match status" value="1"/>
</dbReference>
<accession>A0A2G8L1M0</accession>
<dbReference type="Gene3D" id="3.30.70.141">
    <property type="entry name" value="Nucleoside diphosphate kinase-like domain"/>
    <property type="match status" value="3"/>
</dbReference>
<evidence type="ECO:0000259" key="5">
    <source>
        <dbReference type="SMART" id="SM00562"/>
    </source>
</evidence>
<dbReference type="PANTHER" id="PTHR43109">
    <property type="entry name" value="NUCLEOSIDE DIPHOSPHATE KINASE 7"/>
    <property type="match status" value="1"/>
</dbReference>
<feature type="region of interest" description="Disordered" evidence="4">
    <location>
        <begin position="416"/>
        <end position="448"/>
    </location>
</feature>
<dbReference type="PROSITE" id="PS51374">
    <property type="entry name" value="NDPK_LIKE"/>
    <property type="match status" value="2"/>
</dbReference>
<reference evidence="6 7" key="1">
    <citation type="journal article" date="2017" name="PLoS Biol.">
        <title>The sea cucumber genome provides insights into morphological evolution and visceral regeneration.</title>
        <authorList>
            <person name="Zhang X."/>
            <person name="Sun L."/>
            <person name="Yuan J."/>
            <person name="Sun Y."/>
            <person name="Gao Y."/>
            <person name="Zhang L."/>
            <person name="Li S."/>
            <person name="Dai H."/>
            <person name="Hamel J.F."/>
            <person name="Liu C."/>
            <person name="Yu Y."/>
            <person name="Liu S."/>
            <person name="Lin W."/>
            <person name="Guo K."/>
            <person name="Jin S."/>
            <person name="Xu P."/>
            <person name="Storey K.B."/>
            <person name="Huan P."/>
            <person name="Zhang T."/>
            <person name="Zhou Y."/>
            <person name="Zhang J."/>
            <person name="Lin C."/>
            <person name="Li X."/>
            <person name="Xing L."/>
            <person name="Huo D."/>
            <person name="Sun M."/>
            <person name="Wang L."/>
            <person name="Mercier A."/>
            <person name="Li F."/>
            <person name="Yang H."/>
            <person name="Xiang J."/>
        </authorList>
    </citation>
    <scope>NUCLEOTIDE SEQUENCE [LARGE SCALE GENOMIC DNA]</scope>
    <source>
        <strain evidence="6">Shaxun</strain>
        <tissue evidence="6">Muscle</tissue>
    </source>
</reference>
<gene>
    <name evidence="6" type="ORF">BSL78_08963</name>
</gene>
<dbReference type="EMBL" id="MRZV01000262">
    <property type="protein sequence ID" value="PIK54122.1"/>
    <property type="molecule type" value="Genomic_DNA"/>
</dbReference>
<comment type="caution">
    <text evidence="3">Lacks conserved residue(s) required for the propagation of feature annotation.</text>
</comment>
<comment type="caution">
    <text evidence="6">The sequence shown here is derived from an EMBL/GenBank/DDBJ whole genome shotgun (WGS) entry which is preliminary data.</text>
</comment>
<feature type="compositionally biased region" description="Basic residues" evidence="4">
    <location>
        <begin position="428"/>
        <end position="437"/>
    </location>
</feature>
<dbReference type="STRING" id="307972.A0A2G8L1M0"/>
<comment type="similarity">
    <text evidence="3">Belongs to the NDK family.</text>
</comment>
<dbReference type="SUPFAM" id="SSF54919">
    <property type="entry name" value="Nucleoside diphosphate kinase, NDK"/>
    <property type="match status" value="3"/>
</dbReference>
<dbReference type="OrthoDB" id="2162449at2759"/>
<evidence type="ECO:0000256" key="4">
    <source>
        <dbReference type="SAM" id="MobiDB-lite"/>
    </source>
</evidence>
<comment type="subcellular location">
    <subcellularLocation>
        <location evidence="1">Cytoplasm</location>
    </subcellularLocation>
</comment>
<dbReference type="Proteomes" id="UP000230750">
    <property type="component" value="Unassembled WGS sequence"/>
</dbReference>
<name>A0A2G8L1M0_STIJA</name>
<protein>
    <recommendedName>
        <fullName evidence="5">Nucleoside diphosphate kinase-like domain-containing protein</fullName>
    </recommendedName>
</protein>
<feature type="region of interest" description="Disordered" evidence="4">
    <location>
        <begin position="822"/>
        <end position="841"/>
    </location>
</feature>